<comment type="caution">
    <text evidence="2">The sequence shown here is derived from an EMBL/GenBank/DDBJ whole genome shotgun (WGS) entry which is preliminary data.</text>
</comment>
<dbReference type="EMBL" id="LSRX01000952">
    <property type="protein sequence ID" value="OLP85837.1"/>
    <property type="molecule type" value="Genomic_DNA"/>
</dbReference>
<sequence length="185" mass="20101">MIKQTEGLVTKQHWALGWAQAWVKVAQASRLHNMARDDFSEEMLGAGIELPIRPSASRARAASSDAEDHGEGRAPRVVLDRLGQVVHEPAGPPPPQPVQQVREISHTISVAVARAMGIDTGDLPCHIVTHLPEYWPTMANVVQEASSMAIAAPHANPLQTRNTQEQYPDYEDPSVSLNLAPVVGM</sequence>
<gene>
    <name evidence="2" type="ORF">AK812_SmicGene33130</name>
</gene>
<name>A0A1Q9CSG0_SYMMI</name>
<evidence type="ECO:0000256" key="1">
    <source>
        <dbReference type="SAM" id="MobiDB-lite"/>
    </source>
</evidence>
<organism evidence="2 3">
    <name type="scientific">Symbiodinium microadriaticum</name>
    <name type="common">Dinoflagellate</name>
    <name type="synonym">Zooxanthella microadriatica</name>
    <dbReference type="NCBI Taxonomy" id="2951"/>
    <lineage>
        <taxon>Eukaryota</taxon>
        <taxon>Sar</taxon>
        <taxon>Alveolata</taxon>
        <taxon>Dinophyceae</taxon>
        <taxon>Suessiales</taxon>
        <taxon>Symbiodiniaceae</taxon>
        <taxon>Symbiodinium</taxon>
    </lineage>
</organism>
<accession>A0A1Q9CSG0</accession>
<dbReference type="OrthoDB" id="10290516at2759"/>
<dbReference type="AlphaFoldDB" id="A0A1Q9CSG0"/>
<reference evidence="2 3" key="1">
    <citation type="submission" date="2016-02" db="EMBL/GenBank/DDBJ databases">
        <title>Genome analysis of coral dinoflagellate symbionts highlights evolutionary adaptations to a symbiotic lifestyle.</title>
        <authorList>
            <person name="Aranda M."/>
            <person name="Li Y."/>
            <person name="Liew Y.J."/>
            <person name="Baumgarten S."/>
            <person name="Simakov O."/>
            <person name="Wilson M."/>
            <person name="Piel J."/>
            <person name="Ashoor H."/>
            <person name="Bougouffa S."/>
            <person name="Bajic V.B."/>
            <person name="Ryu T."/>
            <person name="Ravasi T."/>
            <person name="Bayer T."/>
            <person name="Micklem G."/>
            <person name="Kim H."/>
            <person name="Bhak J."/>
            <person name="Lajeunesse T.C."/>
            <person name="Voolstra C.R."/>
        </authorList>
    </citation>
    <scope>NUCLEOTIDE SEQUENCE [LARGE SCALE GENOMIC DNA]</scope>
    <source>
        <strain evidence="2 3">CCMP2467</strain>
    </source>
</reference>
<feature type="region of interest" description="Disordered" evidence="1">
    <location>
        <begin position="55"/>
        <end position="74"/>
    </location>
</feature>
<keyword evidence="3" id="KW-1185">Reference proteome</keyword>
<protein>
    <submittedName>
        <fullName evidence="2">Uncharacterized protein</fullName>
    </submittedName>
</protein>
<feature type="compositionally biased region" description="Low complexity" evidence="1">
    <location>
        <begin position="55"/>
        <end position="64"/>
    </location>
</feature>
<evidence type="ECO:0000313" key="3">
    <source>
        <dbReference type="Proteomes" id="UP000186817"/>
    </source>
</evidence>
<dbReference type="Proteomes" id="UP000186817">
    <property type="component" value="Unassembled WGS sequence"/>
</dbReference>
<proteinExistence type="predicted"/>
<evidence type="ECO:0000313" key="2">
    <source>
        <dbReference type="EMBL" id="OLP85837.1"/>
    </source>
</evidence>